<evidence type="ECO:0000256" key="4">
    <source>
        <dbReference type="ARBA" id="ARBA00022927"/>
    </source>
</evidence>
<evidence type="ECO:0000256" key="5">
    <source>
        <dbReference type="ARBA" id="ARBA00022989"/>
    </source>
</evidence>
<dbReference type="STRING" id="282676.B6F84_13165"/>
<evidence type="ECO:0000256" key="2">
    <source>
        <dbReference type="ARBA" id="ARBA00022448"/>
    </source>
</evidence>
<reference evidence="10 11" key="1">
    <citation type="submission" date="2017-03" db="EMBL/GenBank/DDBJ databases">
        <title>Sulfur activation and transportation mechanism of thermophilic Archaea Acidianus manzaensis YN-25.</title>
        <authorList>
            <person name="Ma Y."/>
            <person name="Yang Y."/>
            <person name="Xia J."/>
        </authorList>
    </citation>
    <scope>NUCLEOTIDE SEQUENCE [LARGE SCALE GENOMIC DNA]</scope>
    <source>
        <strain evidence="10 11">YN-25</strain>
    </source>
</reference>
<protein>
    <recommendedName>
        <fullName evidence="12">Translocase</fullName>
    </recommendedName>
</protein>
<keyword evidence="7 9" id="KW-0472">Membrane</keyword>
<sequence length="113" mass="13066">MLVIGNISDIIIVLIVGVLLIGGEKNAPQVMRNLGKAYEEFRRRQSEFTAELNKELKSIDDIRNEGNQELIKQISYTPQQQSYSYNNKISQLEEEIKRLQSELERLKKDGNKN</sequence>
<evidence type="ECO:0008006" key="12">
    <source>
        <dbReference type="Google" id="ProtNLM"/>
    </source>
</evidence>
<evidence type="ECO:0000256" key="8">
    <source>
        <dbReference type="SAM" id="Coils"/>
    </source>
</evidence>
<dbReference type="GO" id="GO:0016020">
    <property type="term" value="C:membrane"/>
    <property type="evidence" value="ECO:0007669"/>
    <property type="project" value="UniProtKB-ARBA"/>
</dbReference>
<gene>
    <name evidence="10" type="ORF">B6F84_13165</name>
</gene>
<keyword evidence="8" id="KW-0175">Coiled coil</keyword>
<evidence type="ECO:0000256" key="3">
    <source>
        <dbReference type="ARBA" id="ARBA00022692"/>
    </source>
</evidence>
<accession>A0A1W6K2X9</accession>
<keyword evidence="4" id="KW-0653">Protein transport</keyword>
<keyword evidence="5 9" id="KW-1133">Transmembrane helix</keyword>
<dbReference type="InterPro" id="IPR003369">
    <property type="entry name" value="TatA/B/E"/>
</dbReference>
<evidence type="ECO:0000256" key="6">
    <source>
        <dbReference type="ARBA" id="ARBA00023010"/>
    </source>
</evidence>
<keyword evidence="3 9" id="KW-0812">Transmembrane</keyword>
<keyword evidence="6" id="KW-0811">Translocation</keyword>
<feature type="coiled-coil region" evidence="8">
    <location>
        <begin position="82"/>
        <end position="109"/>
    </location>
</feature>
<organism evidence="10 11">
    <name type="scientific">Acidianus manzaensis</name>
    <dbReference type="NCBI Taxonomy" id="282676"/>
    <lineage>
        <taxon>Archaea</taxon>
        <taxon>Thermoproteota</taxon>
        <taxon>Thermoprotei</taxon>
        <taxon>Sulfolobales</taxon>
        <taxon>Sulfolobaceae</taxon>
        <taxon>Acidianus</taxon>
    </lineage>
</organism>
<proteinExistence type="predicted"/>
<keyword evidence="2" id="KW-0813">Transport</keyword>
<evidence type="ECO:0000313" key="11">
    <source>
        <dbReference type="Proteomes" id="UP000193404"/>
    </source>
</evidence>
<dbReference type="GO" id="GO:0015031">
    <property type="term" value="P:protein transport"/>
    <property type="evidence" value="ECO:0007669"/>
    <property type="project" value="UniProtKB-KW"/>
</dbReference>
<dbReference type="KEGG" id="aman:B6F84_13165"/>
<keyword evidence="11" id="KW-1185">Reference proteome</keyword>
<evidence type="ECO:0000256" key="9">
    <source>
        <dbReference type="SAM" id="Phobius"/>
    </source>
</evidence>
<evidence type="ECO:0000256" key="1">
    <source>
        <dbReference type="ARBA" id="ARBA00004167"/>
    </source>
</evidence>
<name>A0A1W6K2X9_9CREN</name>
<dbReference type="Pfam" id="PF02416">
    <property type="entry name" value="TatA_B_E"/>
    <property type="match status" value="1"/>
</dbReference>
<evidence type="ECO:0000256" key="7">
    <source>
        <dbReference type="ARBA" id="ARBA00023136"/>
    </source>
</evidence>
<feature type="transmembrane region" description="Helical" evidence="9">
    <location>
        <begin position="6"/>
        <end position="23"/>
    </location>
</feature>
<dbReference type="Proteomes" id="UP000193404">
    <property type="component" value="Chromosome"/>
</dbReference>
<evidence type="ECO:0000313" key="10">
    <source>
        <dbReference type="EMBL" id="ARM76876.1"/>
    </source>
</evidence>
<comment type="subcellular location">
    <subcellularLocation>
        <location evidence="1">Membrane</location>
        <topology evidence="1">Single-pass membrane protein</topology>
    </subcellularLocation>
</comment>
<dbReference type="EMBL" id="CP020477">
    <property type="protein sequence ID" value="ARM76876.1"/>
    <property type="molecule type" value="Genomic_DNA"/>
</dbReference>
<dbReference type="AlphaFoldDB" id="A0A1W6K2X9"/>
<dbReference type="Gene3D" id="1.20.5.3310">
    <property type="match status" value="1"/>
</dbReference>